<organism evidence="1 2">
    <name type="scientific">Streptococcus gallinaceus</name>
    <dbReference type="NCBI Taxonomy" id="165758"/>
    <lineage>
        <taxon>Bacteria</taxon>
        <taxon>Bacillati</taxon>
        <taxon>Bacillota</taxon>
        <taxon>Bacilli</taxon>
        <taxon>Lactobacillales</taxon>
        <taxon>Streptococcaceae</taxon>
        <taxon>Streptococcus</taxon>
    </lineage>
</organism>
<dbReference type="RefSeq" id="WP_253364847.1">
    <property type="nucleotide sequence ID" value="NZ_JALJXU010000004.1"/>
</dbReference>
<name>A0ABV2JP97_9STRE</name>
<keyword evidence="2" id="KW-1185">Reference proteome</keyword>
<dbReference type="EMBL" id="JBEPMK010000004">
    <property type="protein sequence ID" value="MET3644789.1"/>
    <property type="molecule type" value="Genomic_DNA"/>
</dbReference>
<proteinExistence type="predicted"/>
<comment type="caution">
    <text evidence="1">The sequence shown here is derived from an EMBL/GenBank/DDBJ whole genome shotgun (WGS) entry which is preliminary data.</text>
</comment>
<accession>A0ABV2JP97</accession>
<sequence length="108" mass="12573">MGFLIGEIFLVRILSTLRNICRKILAVRIPIEDSKRYAKKNRKFIESCFPESLALYDQFISFVFANCQGYEYVGVDVTDILLMDDDYTVFSDEMLGNQEAFTEKKYLS</sequence>
<reference evidence="1 2" key="1">
    <citation type="submission" date="2024-06" db="EMBL/GenBank/DDBJ databases">
        <title>Genomic Encyclopedia of Type Strains, Phase IV (KMG-IV): sequencing the most valuable type-strain genomes for metagenomic binning, comparative biology and taxonomic classification.</title>
        <authorList>
            <person name="Goeker M."/>
        </authorList>
    </citation>
    <scope>NUCLEOTIDE SEQUENCE [LARGE SCALE GENOMIC DNA]</scope>
    <source>
        <strain evidence="1 2">DSM 15349</strain>
    </source>
</reference>
<evidence type="ECO:0000313" key="1">
    <source>
        <dbReference type="EMBL" id="MET3644789.1"/>
    </source>
</evidence>
<evidence type="ECO:0000313" key="2">
    <source>
        <dbReference type="Proteomes" id="UP001549055"/>
    </source>
</evidence>
<gene>
    <name evidence="1" type="ORF">ABID27_001416</name>
</gene>
<dbReference type="Proteomes" id="UP001549055">
    <property type="component" value="Unassembled WGS sequence"/>
</dbReference>
<protein>
    <submittedName>
        <fullName evidence="1">Uncharacterized protein</fullName>
    </submittedName>
</protein>